<proteinExistence type="predicted"/>
<keyword evidence="2" id="KW-1185">Reference proteome</keyword>
<dbReference type="EMBL" id="JH598093">
    <property type="status" value="NOT_ANNOTATED_CDS"/>
    <property type="molecule type" value="Genomic_DNA"/>
</dbReference>
<dbReference type="AlphaFoldDB" id="M4C1G1"/>
<sequence length="74" mass="8953">MKCNTRRGTRTRNPQIRSLIRYPLRQPRDDARFHYQSKQLINTTNESTELPQPFFSILELICQLDHQFKQKLVH</sequence>
<accession>M4C1G1</accession>
<name>M4C1G1_HYAAE</name>
<protein>
    <submittedName>
        <fullName evidence="1">Uncharacterized protein</fullName>
    </submittedName>
</protein>
<evidence type="ECO:0000313" key="2">
    <source>
        <dbReference type="Proteomes" id="UP000011713"/>
    </source>
</evidence>
<reference evidence="2" key="1">
    <citation type="journal article" date="2010" name="Science">
        <title>Signatures of adaptation to obligate biotrophy in the Hyaloperonospora arabidopsidis genome.</title>
        <authorList>
            <person name="Baxter L."/>
            <person name="Tripathy S."/>
            <person name="Ishaque N."/>
            <person name="Boot N."/>
            <person name="Cabral A."/>
            <person name="Kemen E."/>
            <person name="Thines M."/>
            <person name="Ah-Fong A."/>
            <person name="Anderson R."/>
            <person name="Badejoko W."/>
            <person name="Bittner-Eddy P."/>
            <person name="Boore J.L."/>
            <person name="Chibucos M.C."/>
            <person name="Coates M."/>
            <person name="Dehal P."/>
            <person name="Delehaunty K."/>
            <person name="Dong S."/>
            <person name="Downton P."/>
            <person name="Dumas B."/>
            <person name="Fabro G."/>
            <person name="Fronick C."/>
            <person name="Fuerstenberg S.I."/>
            <person name="Fulton L."/>
            <person name="Gaulin E."/>
            <person name="Govers F."/>
            <person name="Hughes L."/>
            <person name="Humphray S."/>
            <person name="Jiang R.H."/>
            <person name="Judelson H."/>
            <person name="Kamoun S."/>
            <person name="Kyung K."/>
            <person name="Meijer H."/>
            <person name="Minx P."/>
            <person name="Morris P."/>
            <person name="Nelson J."/>
            <person name="Phuntumart V."/>
            <person name="Qutob D."/>
            <person name="Rehmany A."/>
            <person name="Rougon-Cardoso A."/>
            <person name="Ryden P."/>
            <person name="Torto-Alalibo T."/>
            <person name="Studholme D."/>
            <person name="Wang Y."/>
            <person name="Win J."/>
            <person name="Wood J."/>
            <person name="Clifton S.W."/>
            <person name="Rogers J."/>
            <person name="Van den Ackerveken G."/>
            <person name="Jones J.D."/>
            <person name="McDowell J.M."/>
            <person name="Beynon J."/>
            <person name="Tyler B.M."/>
        </authorList>
    </citation>
    <scope>NUCLEOTIDE SEQUENCE [LARGE SCALE GENOMIC DNA]</scope>
    <source>
        <strain evidence="2">Emoy2</strain>
    </source>
</reference>
<reference evidence="1" key="2">
    <citation type="submission" date="2015-06" db="UniProtKB">
        <authorList>
            <consortium name="EnsemblProtists"/>
        </authorList>
    </citation>
    <scope>IDENTIFICATION</scope>
    <source>
        <strain evidence="1">Emoy2</strain>
    </source>
</reference>
<dbReference type="EnsemblProtists" id="HpaT812899">
    <property type="protein sequence ID" value="HpaP812899"/>
    <property type="gene ID" value="HpaG812899"/>
</dbReference>
<evidence type="ECO:0000313" key="1">
    <source>
        <dbReference type="EnsemblProtists" id="HpaP812899"/>
    </source>
</evidence>
<dbReference type="Proteomes" id="UP000011713">
    <property type="component" value="Unassembled WGS sequence"/>
</dbReference>
<organism evidence="1 2">
    <name type="scientific">Hyaloperonospora arabidopsidis (strain Emoy2)</name>
    <name type="common">Downy mildew agent</name>
    <name type="synonym">Peronospora arabidopsidis</name>
    <dbReference type="NCBI Taxonomy" id="559515"/>
    <lineage>
        <taxon>Eukaryota</taxon>
        <taxon>Sar</taxon>
        <taxon>Stramenopiles</taxon>
        <taxon>Oomycota</taxon>
        <taxon>Peronosporomycetes</taxon>
        <taxon>Peronosporales</taxon>
        <taxon>Peronosporaceae</taxon>
        <taxon>Hyaloperonospora</taxon>
    </lineage>
</organism>
<dbReference type="InParanoid" id="M4C1G1"/>
<dbReference type="VEuPathDB" id="FungiDB:HpaG812899"/>
<dbReference type="HOGENOM" id="CLU_2693054_0_0_1"/>